<dbReference type="PROSITE" id="PS50071">
    <property type="entry name" value="HOMEOBOX_2"/>
    <property type="match status" value="1"/>
</dbReference>
<evidence type="ECO:0000256" key="5">
    <source>
        <dbReference type="PROSITE-ProRule" id="PRU00108"/>
    </source>
</evidence>
<dbReference type="AlphaFoldDB" id="A0A1B0CN62"/>
<dbReference type="EMBL" id="AJWK01019845">
    <property type="status" value="NOT_ANNOTATED_CDS"/>
    <property type="molecule type" value="Genomic_DNA"/>
</dbReference>
<dbReference type="CDD" id="cd00086">
    <property type="entry name" value="homeodomain"/>
    <property type="match status" value="1"/>
</dbReference>
<dbReference type="VEuPathDB" id="VectorBase:LLOJ006146"/>
<accession>A0A1B0CN62</accession>
<proteinExistence type="predicted"/>
<dbReference type="SUPFAM" id="SSF46689">
    <property type="entry name" value="Homeodomain-like"/>
    <property type="match status" value="1"/>
</dbReference>
<evidence type="ECO:0000256" key="1">
    <source>
        <dbReference type="ARBA" id="ARBA00004123"/>
    </source>
</evidence>
<feature type="domain" description="Homeobox" evidence="7">
    <location>
        <begin position="256"/>
        <end position="302"/>
    </location>
</feature>
<evidence type="ECO:0000256" key="2">
    <source>
        <dbReference type="ARBA" id="ARBA00023125"/>
    </source>
</evidence>
<keyword evidence="4 5" id="KW-0539">Nucleus</keyword>
<evidence type="ECO:0000256" key="6">
    <source>
        <dbReference type="RuleBase" id="RU000682"/>
    </source>
</evidence>
<dbReference type="InterPro" id="IPR050460">
    <property type="entry name" value="Distal-less_Homeobox_TF"/>
</dbReference>
<dbReference type="Pfam" id="PF00046">
    <property type="entry name" value="Homeodomain"/>
    <property type="match status" value="1"/>
</dbReference>
<dbReference type="PANTHER" id="PTHR24327">
    <property type="entry name" value="HOMEOBOX PROTEIN"/>
    <property type="match status" value="1"/>
</dbReference>
<dbReference type="VEuPathDB" id="VectorBase:LLONM1_002993"/>
<keyword evidence="2 5" id="KW-0238">DNA-binding</keyword>
<name>A0A1B0CN62_LUTLO</name>
<dbReference type="GO" id="GO:0000981">
    <property type="term" value="F:DNA-binding transcription factor activity, RNA polymerase II-specific"/>
    <property type="evidence" value="ECO:0007669"/>
    <property type="project" value="TreeGrafter"/>
</dbReference>
<evidence type="ECO:0000313" key="9">
    <source>
        <dbReference type="Proteomes" id="UP000092461"/>
    </source>
</evidence>
<feature type="DNA-binding region" description="Homeobox" evidence="5">
    <location>
        <begin position="258"/>
        <end position="303"/>
    </location>
</feature>
<keyword evidence="9" id="KW-1185">Reference proteome</keyword>
<dbReference type="Proteomes" id="UP000092461">
    <property type="component" value="Unassembled WGS sequence"/>
</dbReference>
<reference evidence="8" key="1">
    <citation type="submission" date="2020-05" db="UniProtKB">
        <authorList>
            <consortium name="EnsemblMetazoa"/>
        </authorList>
    </citation>
    <scope>IDENTIFICATION</scope>
    <source>
        <strain evidence="8">Jacobina</strain>
    </source>
</reference>
<dbReference type="SMART" id="SM00389">
    <property type="entry name" value="HOX"/>
    <property type="match status" value="1"/>
</dbReference>
<evidence type="ECO:0000259" key="7">
    <source>
        <dbReference type="PROSITE" id="PS50071"/>
    </source>
</evidence>
<dbReference type="GO" id="GO:0000978">
    <property type="term" value="F:RNA polymerase II cis-regulatory region sequence-specific DNA binding"/>
    <property type="evidence" value="ECO:0007669"/>
    <property type="project" value="TreeGrafter"/>
</dbReference>
<sequence>MDAPDAPHTPKYIDGGAATAPGKSAFVELQQHGYGAIRGGYQHFGAQGGQDSGFPSPRSALGYPFPPMHQNSYSGYHLGSYAPPCASPPKDGKSDSLAFVSLQKAMYGAIRGGYQHFGAQGGQDSGFPSPRSALGYPFPPMHQNSYSGYHLGSYAPPCASPPKDGKSDSLAFCFGLCKNTTQRYGAIRGGYQHFGAQGGQDSGFPSPRSALGYPFPPMHQNSYSGYHLGSYAPPCASPPKDDKCEDSGLRVNGKGKKMRKPRTIYSSLQLQQLNRRFQRTQYLALPERAELAASLGLTQTQVLWPFFFF</sequence>
<dbReference type="GO" id="GO:0005634">
    <property type="term" value="C:nucleus"/>
    <property type="evidence" value="ECO:0007669"/>
    <property type="project" value="UniProtKB-SubCell"/>
</dbReference>
<keyword evidence="3 5" id="KW-0371">Homeobox</keyword>
<dbReference type="EMBL" id="AJWK01019844">
    <property type="status" value="NOT_ANNOTATED_CDS"/>
    <property type="molecule type" value="Genomic_DNA"/>
</dbReference>
<evidence type="ECO:0000256" key="3">
    <source>
        <dbReference type="ARBA" id="ARBA00023155"/>
    </source>
</evidence>
<protein>
    <recommendedName>
        <fullName evidence="7">Homeobox domain-containing protein</fullName>
    </recommendedName>
</protein>
<dbReference type="Gene3D" id="1.10.10.60">
    <property type="entry name" value="Homeodomain-like"/>
    <property type="match status" value="1"/>
</dbReference>
<dbReference type="InterPro" id="IPR001356">
    <property type="entry name" value="HD"/>
</dbReference>
<evidence type="ECO:0000313" key="8">
    <source>
        <dbReference type="EnsemblMetazoa" id="LLOJ006146-PA"/>
    </source>
</evidence>
<comment type="subcellular location">
    <subcellularLocation>
        <location evidence="1 5 6">Nucleus</location>
    </subcellularLocation>
</comment>
<dbReference type="EMBL" id="AJWK01019842">
    <property type="status" value="NOT_ANNOTATED_CDS"/>
    <property type="molecule type" value="Genomic_DNA"/>
</dbReference>
<dbReference type="EMBL" id="AJWK01019843">
    <property type="status" value="NOT_ANNOTATED_CDS"/>
    <property type="molecule type" value="Genomic_DNA"/>
</dbReference>
<evidence type="ECO:0000256" key="4">
    <source>
        <dbReference type="ARBA" id="ARBA00023242"/>
    </source>
</evidence>
<organism evidence="8 9">
    <name type="scientific">Lutzomyia longipalpis</name>
    <name type="common">Sand fly</name>
    <dbReference type="NCBI Taxonomy" id="7200"/>
    <lineage>
        <taxon>Eukaryota</taxon>
        <taxon>Metazoa</taxon>
        <taxon>Ecdysozoa</taxon>
        <taxon>Arthropoda</taxon>
        <taxon>Hexapoda</taxon>
        <taxon>Insecta</taxon>
        <taxon>Pterygota</taxon>
        <taxon>Neoptera</taxon>
        <taxon>Endopterygota</taxon>
        <taxon>Diptera</taxon>
        <taxon>Nematocera</taxon>
        <taxon>Psychodoidea</taxon>
        <taxon>Psychodidae</taxon>
        <taxon>Lutzomyia</taxon>
        <taxon>Lutzomyia</taxon>
    </lineage>
</organism>
<dbReference type="EnsemblMetazoa" id="LLOJ006146-RA">
    <property type="protein sequence ID" value="LLOJ006146-PA"/>
    <property type="gene ID" value="LLOJ006146"/>
</dbReference>
<dbReference type="PANTHER" id="PTHR24327:SF81">
    <property type="entry name" value="HOMEOTIC PROTEIN DISTAL-LESS-RELATED"/>
    <property type="match status" value="1"/>
</dbReference>
<dbReference type="InterPro" id="IPR009057">
    <property type="entry name" value="Homeodomain-like_sf"/>
</dbReference>